<reference evidence="2 3" key="1">
    <citation type="submission" date="2017-11" db="EMBL/GenBank/DDBJ databases">
        <title>De-novo sequencing of pomegranate (Punica granatum L.) genome.</title>
        <authorList>
            <person name="Akparov Z."/>
            <person name="Amiraslanov A."/>
            <person name="Hajiyeva S."/>
            <person name="Abbasov M."/>
            <person name="Kaur K."/>
            <person name="Hamwieh A."/>
            <person name="Solovyev V."/>
            <person name="Salamov A."/>
            <person name="Braich B."/>
            <person name="Kosarev P."/>
            <person name="Mahmoud A."/>
            <person name="Hajiyev E."/>
            <person name="Babayeva S."/>
            <person name="Izzatullayeva V."/>
            <person name="Mammadov A."/>
            <person name="Mammadov A."/>
            <person name="Sharifova S."/>
            <person name="Ojaghi J."/>
            <person name="Eynullazada K."/>
            <person name="Bayramov B."/>
            <person name="Abdulazimova A."/>
            <person name="Shahmuradov I."/>
        </authorList>
    </citation>
    <scope>NUCLEOTIDE SEQUENCE [LARGE SCALE GENOMIC DNA]</scope>
    <source>
        <strain evidence="3">cv. AG2017</strain>
        <tissue evidence="2">Leaf</tissue>
    </source>
</reference>
<protein>
    <submittedName>
        <fullName evidence="2">Uncharacterized protein</fullName>
    </submittedName>
</protein>
<sequence length="91" mass="10029">MKWLKPSVGYFDPTTEVVDVHRGRQKPREWGRITNWWPQPPNRPGSQTRDPSLFKGGGHQSAASTPPPWSPASSMDACYLGGGVGVAGWRL</sequence>
<name>A0A2I0J1C9_PUNGR</name>
<evidence type="ECO:0000256" key="1">
    <source>
        <dbReference type="SAM" id="MobiDB-lite"/>
    </source>
</evidence>
<evidence type="ECO:0000313" key="3">
    <source>
        <dbReference type="Proteomes" id="UP000233551"/>
    </source>
</evidence>
<gene>
    <name evidence="2" type="ORF">CRG98_029549</name>
</gene>
<comment type="caution">
    <text evidence="2">The sequence shown here is derived from an EMBL/GenBank/DDBJ whole genome shotgun (WGS) entry which is preliminary data.</text>
</comment>
<evidence type="ECO:0000313" key="2">
    <source>
        <dbReference type="EMBL" id="PKI50049.1"/>
    </source>
</evidence>
<dbReference type="Proteomes" id="UP000233551">
    <property type="component" value="Unassembled WGS sequence"/>
</dbReference>
<feature type="region of interest" description="Disordered" evidence="1">
    <location>
        <begin position="30"/>
        <end position="74"/>
    </location>
</feature>
<proteinExistence type="predicted"/>
<keyword evidence="3" id="KW-1185">Reference proteome</keyword>
<organism evidence="2 3">
    <name type="scientific">Punica granatum</name>
    <name type="common">Pomegranate</name>
    <dbReference type="NCBI Taxonomy" id="22663"/>
    <lineage>
        <taxon>Eukaryota</taxon>
        <taxon>Viridiplantae</taxon>
        <taxon>Streptophyta</taxon>
        <taxon>Embryophyta</taxon>
        <taxon>Tracheophyta</taxon>
        <taxon>Spermatophyta</taxon>
        <taxon>Magnoliopsida</taxon>
        <taxon>eudicotyledons</taxon>
        <taxon>Gunneridae</taxon>
        <taxon>Pentapetalae</taxon>
        <taxon>rosids</taxon>
        <taxon>malvids</taxon>
        <taxon>Myrtales</taxon>
        <taxon>Lythraceae</taxon>
        <taxon>Punica</taxon>
    </lineage>
</organism>
<dbReference type="EMBL" id="PGOL01002154">
    <property type="protein sequence ID" value="PKI50049.1"/>
    <property type="molecule type" value="Genomic_DNA"/>
</dbReference>
<dbReference type="AlphaFoldDB" id="A0A2I0J1C9"/>
<accession>A0A2I0J1C9</accession>